<sequence>MQFELLNYHHDAKLLAFELANKQWFESLIEARPNTFYSLEGIEEHIKQLDVMHKLGKSRSYVVLQEDEIVARANLKDISQGSAAVGYRVAHQKTSMGLGKHCLSHLISTAKESLMLSRLHAQVLDNNPASLHLLQRAGFVKTRTIQDFLSINNQRYSCHELSYNLTND</sequence>
<dbReference type="Pfam" id="PF13302">
    <property type="entry name" value="Acetyltransf_3"/>
    <property type="match status" value="1"/>
</dbReference>
<comment type="caution">
    <text evidence="5">The sequence shown here is derived from an EMBL/GenBank/DDBJ whole genome shotgun (WGS) entry which is preliminary data.</text>
</comment>
<evidence type="ECO:0000256" key="2">
    <source>
        <dbReference type="ARBA" id="ARBA00023315"/>
    </source>
</evidence>
<keyword evidence="6" id="KW-1185">Reference proteome</keyword>
<comment type="similarity">
    <text evidence="3">Belongs to the acetyltransferase family. RimJ subfamily.</text>
</comment>
<reference evidence="5 6" key="1">
    <citation type="submission" date="2023-03" db="EMBL/GenBank/DDBJ databases">
        <title>Thalassotalea loyana LMG 22536T draft genome sequence.</title>
        <authorList>
            <person name="Sawabe T."/>
        </authorList>
    </citation>
    <scope>NUCLEOTIDE SEQUENCE [LARGE SCALE GENOMIC DNA]</scope>
    <source>
        <strain evidence="5 6">LMG 22536</strain>
    </source>
</reference>
<keyword evidence="1" id="KW-0808">Transferase</keyword>
<dbReference type="PANTHER" id="PTHR43792">
    <property type="entry name" value="GNAT FAMILY, PUTATIVE (AFU_ORTHOLOGUE AFUA_3G00765)-RELATED-RELATED"/>
    <property type="match status" value="1"/>
</dbReference>
<protein>
    <submittedName>
        <fullName evidence="5">Alanine acetyltransferase</fullName>
    </submittedName>
</protein>
<keyword evidence="2" id="KW-0012">Acyltransferase</keyword>
<feature type="domain" description="N-acetyltransferase" evidence="4">
    <location>
        <begin position="15"/>
        <end position="168"/>
    </location>
</feature>
<evidence type="ECO:0000256" key="1">
    <source>
        <dbReference type="ARBA" id="ARBA00022679"/>
    </source>
</evidence>
<dbReference type="SUPFAM" id="SSF55729">
    <property type="entry name" value="Acyl-CoA N-acyltransferases (Nat)"/>
    <property type="match status" value="1"/>
</dbReference>
<organism evidence="5 6">
    <name type="scientific">Thalassotalea loyana</name>
    <dbReference type="NCBI Taxonomy" id="280483"/>
    <lineage>
        <taxon>Bacteria</taxon>
        <taxon>Pseudomonadati</taxon>
        <taxon>Pseudomonadota</taxon>
        <taxon>Gammaproteobacteria</taxon>
        <taxon>Alteromonadales</taxon>
        <taxon>Colwelliaceae</taxon>
        <taxon>Thalassotalea</taxon>
    </lineage>
</organism>
<dbReference type="PROSITE" id="PS51186">
    <property type="entry name" value="GNAT"/>
    <property type="match status" value="1"/>
</dbReference>
<evidence type="ECO:0000313" key="5">
    <source>
        <dbReference type="EMBL" id="GLX87077.1"/>
    </source>
</evidence>
<evidence type="ECO:0000313" key="6">
    <source>
        <dbReference type="Proteomes" id="UP001157134"/>
    </source>
</evidence>
<gene>
    <name evidence="5" type="ORF">tloyanaT_33300</name>
</gene>
<evidence type="ECO:0000256" key="3">
    <source>
        <dbReference type="ARBA" id="ARBA00038502"/>
    </source>
</evidence>
<accession>A0ABQ6HJG6</accession>
<dbReference type="InterPro" id="IPR000182">
    <property type="entry name" value="GNAT_dom"/>
</dbReference>
<dbReference type="EMBL" id="BSSV01000008">
    <property type="protein sequence ID" value="GLX87077.1"/>
    <property type="molecule type" value="Genomic_DNA"/>
</dbReference>
<dbReference type="Proteomes" id="UP001157134">
    <property type="component" value="Unassembled WGS sequence"/>
</dbReference>
<dbReference type="PANTHER" id="PTHR43792:SF8">
    <property type="entry name" value="[RIBOSOMAL PROTEIN US5]-ALANINE N-ACETYLTRANSFERASE"/>
    <property type="match status" value="1"/>
</dbReference>
<dbReference type="InterPro" id="IPR051531">
    <property type="entry name" value="N-acetyltransferase"/>
</dbReference>
<evidence type="ECO:0000259" key="4">
    <source>
        <dbReference type="PROSITE" id="PS51186"/>
    </source>
</evidence>
<dbReference type="RefSeq" id="WP_284300764.1">
    <property type="nucleotide sequence ID" value="NZ_BSSV01000008.1"/>
</dbReference>
<dbReference type="Gene3D" id="3.40.630.30">
    <property type="match status" value="1"/>
</dbReference>
<proteinExistence type="inferred from homology"/>
<dbReference type="InterPro" id="IPR016181">
    <property type="entry name" value="Acyl_CoA_acyltransferase"/>
</dbReference>
<name>A0ABQ6HJG6_9GAMM</name>